<evidence type="ECO:0000313" key="2">
    <source>
        <dbReference type="EMBL" id="MDR6805687.1"/>
    </source>
</evidence>
<protein>
    <submittedName>
        <fullName evidence="2">Uncharacterized protein</fullName>
    </submittedName>
</protein>
<keyword evidence="3" id="KW-1185">Reference proteome</keyword>
<organism evidence="2 3">
    <name type="scientific">Dyadobacter fermentans</name>
    <dbReference type="NCBI Taxonomy" id="94254"/>
    <lineage>
        <taxon>Bacteria</taxon>
        <taxon>Pseudomonadati</taxon>
        <taxon>Bacteroidota</taxon>
        <taxon>Cytophagia</taxon>
        <taxon>Cytophagales</taxon>
        <taxon>Spirosomataceae</taxon>
        <taxon>Dyadobacter</taxon>
    </lineage>
</organism>
<sequence>MENPKNSAQGMRETDHNQKPYPELEDGPVMKFEDFKAPYHQTPLTELTEREEFRQSLPFLMIGWARAPISNMSDDDLRLVRYAEKYGL</sequence>
<evidence type="ECO:0000313" key="3">
    <source>
        <dbReference type="Proteomes" id="UP001264980"/>
    </source>
</evidence>
<gene>
    <name evidence="2" type="ORF">J2W84_002733</name>
</gene>
<reference evidence="2 3" key="1">
    <citation type="submission" date="2023-07" db="EMBL/GenBank/DDBJ databases">
        <title>Sorghum-associated microbial communities from plants grown in Nebraska, USA.</title>
        <authorList>
            <person name="Schachtman D."/>
        </authorList>
    </citation>
    <scope>NUCLEOTIDE SEQUENCE [LARGE SCALE GENOMIC DNA]</scope>
    <source>
        <strain evidence="2 3">BE57</strain>
    </source>
</reference>
<evidence type="ECO:0000256" key="1">
    <source>
        <dbReference type="SAM" id="MobiDB-lite"/>
    </source>
</evidence>
<comment type="caution">
    <text evidence="2">The sequence shown here is derived from an EMBL/GenBank/DDBJ whole genome shotgun (WGS) entry which is preliminary data.</text>
</comment>
<dbReference type="Proteomes" id="UP001264980">
    <property type="component" value="Unassembled WGS sequence"/>
</dbReference>
<feature type="region of interest" description="Disordered" evidence="1">
    <location>
        <begin position="1"/>
        <end position="26"/>
    </location>
</feature>
<proteinExistence type="predicted"/>
<accession>A0ABU1QWZ9</accession>
<name>A0ABU1QWZ9_9BACT</name>
<dbReference type="EMBL" id="JAVDTI010000002">
    <property type="protein sequence ID" value="MDR6805687.1"/>
    <property type="molecule type" value="Genomic_DNA"/>
</dbReference>